<evidence type="ECO:0000256" key="2">
    <source>
        <dbReference type="ARBA" id="ARBA00004377"/>
    </source>
</evidence>
<dbReference type="RefSeq" id="WP_065255697.1">
    <property type="nucleotide sequence ID" value="NZ_JARDJM010000022.1"/>
</dbReference>
<evidence type="ECO:0000256" key="6">
    <source>
        <dbReference type="ARBA" id="ARBA00022475"/>
    </source>
</evidence>
<feature type="transmembrane region" description="Helical" evidence="12">
    <location>
        <begin position="20"/>
        <end position="39"/>
    </location>
</feature>
<comment type="similarity">
    <text evidence="3 12">Belongs to the CcmD/CycX/HelD family.</text>
</comment>
<keyword evidence="6 12" id="KW-1003">Cell membrane</keyword>
<dbReference type="GO" id="GO:0005886">
    <property type="term" value="C:plasma membrane"/>
    <property type="evidence" value="ECO:0007669"/>
    <property type="project" value="UniProtKB-SubCell"/>
</dbReference>
<dbReference type="EMBL" id="LZMS01000033">
    <property type="protein sequence ID" value="OBX65606.1"/>
    <property type="molecule type" value="Genomic_DNA"/>
</dbReference>
<dbReference type="GO" id="GO:0015886">
    <property type="term" value="P:heme transport"/>
    <property type="evidence" value="ECO:0007669"/>
    <property type="project" value="InterPro"/>
</dbReference>
<evidence type="ECO:0000256" key="3">
    <source>
        <dbReference type="ARBA" id="ARBA00008741"/>
    </source>
</evidence>
<evidence type="ECO:0000313" key="13">
    <source>
        <dbReference type="EMBL" id="OBX65606.1"/>
    </source>
</evidence>
<evidence type="ECO:0000256" key="11">
    <source>
        <dbReference type="ARBA" id="ARBA00023136"/>
    </source>
</evidence>
<evidence type="ECO:0000256" key="9">
    <source>
        <dbReference type="ARBA" id="ARBA00022748"/>
    </source>
</evidence>
<evidence type="ECO:0000256" key="5">
    <source>
        <dbReference type="ARBA" id="ARBA00022448"/>
    </source>
</evidence>
<gene>
    <name evidence="13" type="ORF">A9309_01875</name>
</gene>
<comment type="caution">
    <text evidence="13">The sequence shown here is derived from an EMBL/GenBank/DDBJ whole genome shotgun (WGS) entry which is preliminary data.</text>
</comment>
<evidence type="ECO:0000256" key="12">
    <source>
        <dbReference type="RuleBase" id="RU363101"/>
    </source>
</evidence>
<proteinExistence type="inferred from homology"/>
<keyword evidence="8 12" id="KW-0812">Transmembrane</keyword>
<evidence type="ECO:0000256" key="8">
    <source>
        <dbReference type="ARBA" id="ARBA00022692"/>
    </source>
</evidence>
<evidence type="ECO:0000313" key="14">
    <source>
        <dbReference type="Proteomes" id="UP000092607"/>
    </source>
</evidence>
<keyword evidence="9 12" id="KW-0201">Cytochrome c-type biogenesis</keyword>
<dbReference type="NCBIfam" id="TIGR03141">
    <property type="entry name" value="cytochro_ccmD"/>
    <property type="match status" value="1"/>
</dbReference>
<keyword evidence="7 12" id="KW-0997">Cell inner membrane</keyword>
<dbReference type="Pfam" id="PF04995">
    <property type="entry name" value="CcmD"/>
    <property type="match status" value="1"/>
</dbReference>
<evidence type="ECO:0000256" key="4">
    <source>
        <dbReference type="ARBA" id="ARBA00016461"/>
    </source>
</evidence>
<evidence type="ECO:0000256" key="1">
    <source>
        <dbReference type="ARBA" id="ARBA00002442"/>
    </source>
</evidence>
<dbReference type="Proteomes" id="UP000092607">
    <property type="component" value="Unassembled WGS sequence"/>
</dbReference>
<organism evidence="13 14">
    <name type="scientific">Moraxella lacunata</name>
    <dbReference type="NCBI Taxonomy" id="477"/>
    <lineage>
        <taxon>Bacteria</taxon>
        <taxon>Pseudomonadati</taxon>
        <taxon>Pseudomonadota</taxon>
        <taxon>Gammaproteobacteria</taxon>
        <taxon>Moraxellales</taxon>
        <taxon>Moraxellaceae</taxon>
        <taxon>Moraxella</taxon>
    </lineage>
</organism>
<accession>A0A1B8Q756</accession>
<keyword evidence="11 12" id="KW-0472">Membrane</keyword>
<protein>
    <recommendedName>
        <fullName evidence="4 12">Heme exporter protein D</fullName>
    </recommendedName>
</protein>
<reference evidence="13 14" key="1">
    <citation type="submission" date="2016-06" db="EMBL/GenBank/DDBJ databases">
        <title>Draft genome of Moraxella lacunata CCUG 57757A.</title>
        <authorList>
            <person name="Salva-Serra F."/>
            <person name="Engstrom-Jakobsson H."/>
            <person name="Thorell K."/>
            <person name="Gonzales-Siles L."/>
            <person name="Karlsson R."/>
            <person name="Boulund F."/>
            <person name="Engstrand L."/>
            <person name="Kristiansson E."/>
            <person name="Moore E."/>
        </authorList>
    </citation>
    <scope>NUCLEOTIDE SEQUENCE [LARGE SCALE GENOMIC DNA]</scope>
    <source>
        <strain evidence="13 14">CCUG 57757A</strain>
    </source>
</reference>
<sequence length="68" mass="7769">MTPYFQNLADFIHMNGHGAYVWTCYALVFGAIVLMIWYAKSERTKTIAKLSTQTKKLTNKQRQALAKG</sequence>
<dbReference type="GO" id="GO:0017004">
    <property type="term" value="P:cytochrome complex assembly"/>
    <property type="evidence" value="ECO:0007669"/>
    <property type="project" value="UniProtKB-KW"/>
</dbReference>
<keyword evidence="10 12" id="KW-1133">Transmembrane helix</keyword>
<comment type="function">
    <text evidence="1 12">Required for the export of heme to the periplasm for the biogenesis of c-type cytochromes.</text>
</comment>
<evidence type="ECO:0000256" key="10">
    <source>
        <dbReference type="ARBA" id="ARBA00022989"/>
    </source>
</evidence>
<dbReference type="OrthoDB" id="9815607at2"/>
<dbReference type="AlphaFoldDB" id="A0A1B8Q756"/>
<name>A0A1B8Q756_MORLA</name>
<dbReference type="InterPro" id="IPR007078">
    <property type="entry name" value="Haem_export_protD_CcmD"/>
</dbReference>
<evidence type="ECO:0000256" key="7">
    <source>
        <dbReference type="ARBA" id="ARBA00022519"/>
    </source>
</evidence>
<keyword evidence="5 12" id="KW-0813">Transport</keyword>
<comment type="subcellular location">
    <subcellularLocation>
        <location evidence="2 12">Cell inner membrane</location>
        <topology evidence="2 12">Single-pass membrane protein</topology>
    </subcellularLocation>
</comment>